<evidence type="ECO:0000256" key="1">
    <source>
        <dbReference type="SAM" id="MobiDB-lite"/>
    </source>
</evidence>
<feature type="region of interest" description="Disordered" evidence="1">
    <location>
        <begin position="68"/>
        <end position="88"/>
    </location>
</feature>
<proteinExistence type="predicted"/>
<reference evidence="2" key="1">
    <citation type="journal article" date="2020" name="mSystems">
        <title>Genome- and Community-Level Interaction Insights into Carbon Utilization and Element Cycling Functions of Hydrothermarchaeota in Hydrothermal Sediment.</title>
        <authorList>
            <person name="Zhou Z."/>
            <person name="Liu Y."/>
            <person name="Xu W."/>
            <person name="Pan J."/>
            <person name="Luo Z.H."/>
            <person name="Li M."/>
        </authorList>
    </citation>
    <scope>NUCLEOTIDE SEQUENCE [LARGE SCALE GENOMIC DNA]</scope>
    <source>
        <strain evidence="2">SpSt-885</strain>
    </source>
</reference>
<protein>
    <submittedName>
        <fullName evidence="2">Uncharacterized protein</fullName>
    </submittedName>
</protein>
<organism evidence="2">
    <name type="scientific">Fervidicoccus fontis</name>
    <dbReference type="NCBI Taxonomy" id="683846"/>
    <lineage>
        <taxon>Archaea</taxon>
        <taxon>Thermoproteota</taxon>
        <taxon>Thermoprotei</taxon>
        <taxon>Fervidicoccales</taxon>
        <taxon>Fervidicoccaceae</taxon>
        <taxon>Fervidicoccus</taxon>
    </lineage>
</organism>
<sequence>MGWRRCESPEPADEAKGEKPQLNAGSLVLQGGAAHKNSILFKKRLFYERELNTRRNVIVDKAILPSMGDPRFSLDPPKFKGHGSALSP</sequence>
<gene>
    <name evidence="2" type="ORF">ENW83_02245</name>
</gene>
<accession>A0A7J3SKZ8</accession>
<comment type="caution">
    <text evidence="2">The sequence shown here is derived from an EMBL/GenBank/DDBJ whole genome shotgun (WGS) entry which is preliminary data.</text>
</comment>
<feature type="region of interest" description="Disordered" evidence="1">
    <location>
        <begin position="1"/>
        <end position="23"/>
    </location>
</feature>
<dbReference type="AlphaFoldDB" id="A0A7J3SKZ8"/>
<dbReference type="EMBL" id="DTLS01000060">
    <property type="protein sequence ID" value="HGZ60013.1"/>
    <property type="molecule type" value="Genomic_DNA"/>
</dbReference>
<name>A0A7J3SKZ8_9CREN</name>
<evidence type="ECO:0000313" key="2">
    <source>
        <dbReference type="EMBL" id="HGZ60013.1"/>
    </source>
</evidence>
<feature type="compositionally biased region" description="Basic and acidic residues" evidence="1">
    <location>
        <begin position="1"/>
        <end position="19"/>
    </location>
</feature>